<dbReference type="InterPro" id="IPR024618">
    <property type="entry name" value="DUF3857"/>
</dbReference>
<feature type="non-terminal residue" evidence="3">
    <location>
        <position position="664"/>
    </location>
</feature>
<dbReference type="Gene3D" id="3.10.620.30">
    <property type="match status" value="1"/>
</dbReference>
<reference evidence="3 4" key="1">
    <citation type="journal article" date="2019" name="Nat. Microbiol.">
        <title>Mediterranean grassland soil C-N compound turnover is dependent on rainfall and depth, and is mediated by genomically divergent microorganisms.</title>
        <authorList>
            <person name="Diamond S."/>
            <person name="Andeer P.F."/>
            <person name="Li Z."/>
            <person name="Crits-Christoph A."/>
            <person name="Burstein D."/>
            <person name="Anantharaman K."/>
            <person name="Lane K.R."/>
            <person name="Thomas B.C."/>
            <person name="Pan C."/>
            <person name="Northen T.R."/>
            <person name="Banfield J.F."/>
        </authorList>
    </citation>
    <scope>NUCLEOTIDE SEQUENCE [LARGE SCALE GENOMIC DNA]</scope>
    <source>
        <strain evidence="3">WS_11</strain>
    </source>
</reference>
<dbReference type="AlphaFoldDB" id="A0A538UAK4"/>
<name>A0A538UAK4_UNCEI</name>
<accession>A0A538UAK4</accession>
<dbReference type="Pfam" id="PF12969">
    <property type="entry name" value="DUF3857"/>
    <property type="match status" value="1"/>
</dbReference>
<feature type="domain" description="Transglutaminase-like" evidence="1">
    <location>
        <begin position="304"/>
        <end position="378"/>
    </location>
</feature>
<dbReference type="Proteomes" id="UP000319771">
    <property type="component" value="Unassembled WGS sequence"/>
</dbReference>
<sequence>MAAKAITPCPVRGIGNRARSPLGWVRPAWIAVMLAGLPAVAHAARPGFRVAPEPAWVRPIAVPESSSVTADQVSGGAYLLLLDTQCNRVATPAEVYVHTAVSVVNERGVSDVSQITFQFDPIYEQLVLHRVVIHRGRSRIDHLDASRVKVLQRETDLAFKIYDGSYTALLVLDDVRPGDVIETSYSLIGQNPVMGGHFDTQWTMGWSQPVRHVHRRLLWPAGRPLMVHSSPDQQPVISKGPRAWDYTWDLESPRPITVDDYTPAWYDPFPRIHATDFRSWNEIARWGAALYGTTGPTELLRQRIDEIRRNHPVPEARALAAIRLVQEEIRYLGIELGERSQRPSDADQVLRQRFGDCKDKTLLLVTLLRALDLEARPAFVSSFRGPMLWGAEPSLMAFDHVIVRLDIPGHAYWIDPTLQAERGSTLSKLDVPDFDCALVLVDSTTGLVPVRRPPGADPLTVIRKTIDARRTDAPASLAVETCYRGRDANQLRYRLRGQSREKLSKGYLDFYARRYPAIERVEPPRITDNESENEITVREVYSIPRFWARDPRDGTMVAQFDAIEAVQPVPNGRAPQRTMPLALDFPAHVICTTRAVMPQGWSAPPDSVRLRDGAMRFRCVSTARRDTLLLYHEFESTRGHVTADASAEVVRDLEAADDAMGYST</sequence>
<protein>
    <submittedName>
        <fullName evidence="3">DUF3857 domain-containing protein</fullName>
    </submittedName>
</protein>
<gene>
    <name evidence="3" type="ORF">E6K81_06010</name>
</gene>
<dbReference type="EMBL" id="VBPB01000087">
    <property type="protein sequence ID" value="TMQ72942.1"/>
    <property type="molecule type" value="Genomic_DNA"/>
</dbReference>
<feature type="domain" description="DUF3857" evidence="2">
    <location>
        <begin position="94"/>
        <end position="256"/>
    </location>
</feature>
<organism evidence="3 4">
    <name type="scientific">Eiseniibacteriota bacterium</name>
    <dbReference type="NCBI Taxonomy" id="2212470"/>
    <lineage>
        <taxon>Bacteria</taxon>
        <taxon>Candidatus Eiseniibacteriota</taxon>
    </lineage>
</organism>
<dbReference type="SUPFAM" id="SSF54001">
    <property type="entry name" value="Cysteine proteinases"/>
    <property type="match status" value="1"/>
</dbReference>
<dbReference type="InterPro" id="IPR002931">
    <property type="entry name" value="Transglutaminase-like"/>
</dbReference>
<evidence type="ECO:0000259" key="1">
    <source>
        <dbReference type="Pfam" id="PF01841"/>
    </source>
</evidence>
<dbReference type="Pfam" id="PF01841">
    <property type="entry name" value="Transglut_core"/>
    <property type="match status" value="1"/>
</dbReference>
<dbReference type="Gene3D" id="2.60.40.3140">
    <property type="match status" value="1"/>
</dbReference>
<evidence type="ECO:0000313" key="4">
    <source>
        <dbReference type="Proteomes" id="UP000319771"/>
    </source>
</evidence>
<proteinExistence type="predicted"/>
<evidence type="ECO:0000259" key="2">
    <source>
        <dbReference type="Pfam" id="PF12969"/>
    </source>
</evidence>
<evidence type="ECO:0000313" key="3">
    <source>
        <dbReference type="EMBL" id="TMQ72942.1"/>
    </source>
</evidence>
<dbReference type="InterPro" id="IPR038765">
    <property type="entry name" value="Papain-like_cys_pep_sf"/>
</dbReference>
<comment type="caution">
    <text evidence="3">The sequence shown here is derived from an EMBL/GenBank/DDBJ whole genome shotgun (WGS) entry which is preliminary data.</text>
</comment>